<dbReference type="PRINTS" id="PR00038">
    <property type="entry name" value="HTHLUXR"/>
</dbReference>
<dbReference type="InterPro" id="IPR000792">
    <property type="entry name" value="Tscrpt_reg_LuxR_C"/>
</dbReference>
<dbReference type="PROSITE" id="PS00622">
    <property type="entry name" value="HTH_LUXR_1"/>
    <property type="match status" value="1"/>
</dbReference>
<dbReference type="PANTHER" id="PTHR44688:SF16">
    <property type="entry name" value="DNA-BINDING TRANSCRIPTIONAL ACTIVATOR DEVR_DOSR"/>
    <property type="match status" value="1"/>
</dbReference>
<dbReference type="InterPro" id="IPR036388">
    <property type="entry name" value="WH-like_DNA-bd_sf"/>
</dbReference>
<protein>
    <recommendedName>
        <fullName evidence="4">HTH luxR-type domain-containing protein</fullName>
    </recommendedName>
</protein>
<sequence length="148" mass="15377">MKPVGGERSAHVSDQRICGVCGGRAASVDALVDALDEMHVALRAAQKSLADFFIELGESQSPPLGDPPGCRDATVRKALSQLTPRECEVLGLVAQGKSNRQVANSLDISEKTVKNHLSAIFSKVGASDRTQAVVFGIRGGLVPLGGAA</sequence>
<gene>
    <name evidence="5" type="ORF">GCM10009544_44040</name>
</gene>
<dbReference type="PANTHER" id="PTHR44688">
    <property type="entry name" value="DNA-BINDING TRANSCRIPTIONAL ACTIVATOR DEVR_DOSR"/>
    <property type="match status" value="1"/>
</dbReference>
<keyword evidence="2" id="KW-0238">DNA-binding</keyword>
<evidence type="ECO:0000259" key="4">
    <source>
        <dbReference type="PROSITE" id="PS50043"/>
    </source>
</evidence>
<dbReference type="RefSeq" id="WP_344093454.1">
    <property type="nucleotide sequence ID" value="NZ_BAAAHB010000055.1"/>
</dbReference>
<evidence type="ECO:0000313" key="5">
    <source>
        <dbReference type="EMBL" id="GAA0477264.1"/>
    </source>
</evidence>
<name>A0ABN1AIC7_9ACTN</name>
<evidence type="ECO:0000256" key="2">
    <source>
        <dbReference type="ARBA" id="ARBA00023125"/>
    </source>
</evidence>
<dbReference type="SUPFAM" id="SSF46894">
    <property type="entry name" value="C-terminal effector domain of the bipartite response regulators"/>
    <property type="match status" value="1"/>
</dbReference>
<dbReference type="CDD" id="cd06170">
    <property type="entry name" value="LuxR_C_like"/>
    <property type="match status" value="1"/>
</dbReference>
<evidence type="ECO:0000256" key="1">
    <source>
        <dbReference type="ARBA" id="ARBA00023015"/>
    </source>
</evidence>
<dbReference type="InterPro" id="IPR016032">
    <property type="entry name" value="Sig_transdc_resp-reg_C-effctor"/>
</dbReference>
<comment type="caution">
    <text evidence="5">The sequence shown here is derived from an EMBL/GenBank/DDBJ whole genome shotgun (WGS) entry which is preliminary data.</text>
</comment>
<feature type="domain" description="HTH luxR-type" evidence="4">
    <location>
        <begin position="75"/>
        <end position="140"/>
    </location>
</feature>
<accession>A0ABN1AIC7</accession>
<dbReference type="Gene3D" id="1.10.10.10">
    <property type="entry name" value="Winged helix-like DNA-binding domain superfamily/Winged helix DNA-binding domain"/>
    <property type="match status" value="1"/>
</dbReference>
<organism evidence="5 6">
    <name type="scientific">Streptomyces stramineus</name>
    <dbReference type="NCBI Taxonomy" id="173861"/>
    <lineage>
        <taxon>Bacteria</taxon>
        <taxon>Bacillati</taxon>
        <taxon>Actinomycetota</taxon>
        <taxon>Actinomycetes</taxon>
        <taxon>Kitasatosporales</taxon>
        <taxon>Streptomycetaceae</taxon>
        <taxon>Streptomyces</taxon>
    </lineage>
</organism>
<dbReference type="SMART" id="SM00421">
    <property type="entry name" value="HTH_LUXR"/>
    <property type="match status" value="1"/>
</dbReference>
<proteinExistence type="predicted"/>
<evidence type="ECO:0000313" key="6">
    <source>
        <dbReference type="Proteomes" id="UP001499895"/>
    </source>
</evidence>
<reference evidence="5 6" key="1">
    <citation type="journal article" date="2019" name="Int. J. Syst. Evol. Microbiol.">
        <title>The Global Catalogue of Microorganisms (GCM) 10K type strain sequencing project: providing services to taxonomists for standard genome sequencing and annotation.</title>
        <authorList>
            <consortium name="The Broad Institute Genomics Platform"/>
            <consortium name="The Broad Institute Genome Sequencing Center for Infectious Disease"/>
            <person name="Wu L."/>
            <person name="Ma J."/>
        </authorList>
    </citation>
    <scope>NUCLEOTIDE SEQUENCE [LARGE SCALE GENOMIC DNA]</scope>
    <source>
        <strain evidence="5 6">JCM 10649</strain>
    </source>
</reference>
<keyword evidence="6" id="KW-1185">Reference proteome</keyword>
<dbReference type="Proteomes" id="UP001499895">
    <property type="component" value="Unassembled WGS sequence"/>
</dbReference>
<dbReference type="Pfam" id="PF00196">
    <property type="entry name" value="GerE"/>
    <property type="match status" value="1"/>
</dbReference>
<evidence type="ECO:0000256" key="3">
    <source>
        <dbReference type="ARBA" id="ARBA00023163"/>
    </source>
</evidence>
<keyword evidence="3" id="KW-0804">Transcription</keyword>
<dbReference type="EMBL" id="BAAAHB010000055">
    <property type="protein sequence ID" value="GAA0477264.1"/>
    <property type="molecule type" value="Genomic_DNA"/>
</dbReference>
<keyword evidence="1" id="KW-0805">Transcription regulation</keyword>
<dbReference type="PROSITE" id="PS50043">
    <property type="entry name" value="HTH_LUXR_2"/>
    <property type="match status" value="1"/>
</dbReference>